<evidence type="ECO:0000313" key="2">
    <source>
        <dbReference type="Proteomes" id="UP000308267"/>
    </source>
</evidence>
<dbReference type="OrthoDB" id="68056at2759"/>
<dbReference type="InterPro" id="IPR014729">
    <property type="entry name" value="Rossmann-like_a/b/a_fold"/>
</dbReference>
<reference evidence="1 2" key="1">
    <citation type="journal article" date="2019" name="BMC Genomics">
        <title>New insights from Opisthorchis felineus genome: update on genomics of the epidemiologically important liver flukes.</title>
        <authorList>
            <person name="Ershov N.I."/>
            <person name="Mordvinov V.A."/>
            <person name="Prokhortchouk E.B."/>
            <person name="Pakharukova M.Y."/>
            <person name="Gunbin K.V."/>
            <person name="Ustyantsev K."/>
            <person name="Genaev M.A."/>
            <person name="Blinov A.G."/>
            <person name="Mazur A."/>
            <person name="Boulygina E."/>
            <person name="Tsygankova S."/>
            <person name="Khrameeva E."/>
            <person name="Chekanov N."/>
            <person name="Fan G."/>
            <person name="Xiao A."/>
            <person name="Zhang H."/>
            <person name="Xu X."/>
            <person name="Yang H."/>
            <person name="Solovyev V."/>
            <person name="Lee S.M."/>
            <person name="Liu X."/>
            <person name="Afonnikov D.A."/>
            <person name="Skryabin K.G."/>
        </authorList>
    </citation>
    <scope>NUCLEOTIDE SEQUENCE [LARGE SCALE GENOMIC DNA]</scope>
    <source>
        <strain evidence="1">AK-0245</strain>
        <tissue evidence="1">Whole organism</tissue>
    </source>
</reference>
<keyword evidence="2" id="KW-1185">Reference proteome</keyword>
<accession>A0A4S2M9R7</accession>
<dbReference type="STRING" id="147828.A0A4S2M9R7"/>
<organism evidence="1 2">
    <name type="scientific">Opisthorchis felineus</name>
    <dbReference type="NCBI Taxonomy" id="147828"/>
    <lineage>
        <taxon>Eukaryota</taxon>
        <taxon>Metazoa</taxon>
        <taxon>Spiralia</taxon>
        <taxon>Lophotrochozoa</taxon>
        <taxon>Platyhelminthes</taxon>
        <taxon>Trematoda</taxon>
        <taxon>Digenea</taxon>
        <taxon>Opisthorchiida</taxon>
        <taxon>Opisthorchiata</taxon>
        <taxon>Opisthorchiidae</taxon>
        <taxon>Opisthorchis</taxon>
    </lineage>
</organism>
<dbReference type="Proteomes" id="UP000308267">
    <property type="component" value="Unassembled WGS sequence"/>
</dbReference>
<sequence length="79" mass="8997">MNSEAAQVGSEQLNGVDSEVTSFNRDLWSRFRLLTMEHLKQTYKRMNVEFSAYEYESDYVDSALRIAQGLVDSGLAIVD</sequence>
<proteinExistence type="predicted"/>
<dbReference type="EMBL" id="SJOL01002922">
    <property type="protein sequence ID" value="TGZ73242.1"/>
    <property type="molecule type" value="Genomic_DNA"/>
</dbReference>
<evidence type="ECO:0000313" key="1">
    <source>
        <dbReference type="EMBL" id="TGZ73242.1"/>
    </source>
</evidence>
<protein>
    <submittedName>
        <fullName evidence="1">Uncharacterized protein</fullName>
    </submittedName>
</protein>
<dbReference type="Gene3D" id="3.40.50.620">
    <property type="entry name" value="HUPs"/>
    <property type="match status" value="1"/>
</dbReference>
<dbReference type="AlphaFoldDB" id="A0A4S2M9R7"/>
<gene>
    <name evidence="1" type="ORF">CRM22_001631</name>
</gene>
<feature type="non-terminal residue" evidence="1">
    <location>
        <position position="79"/>
    </location>
</feature>
<name>A0A4S2M9R7_OPIFE</name>
<dbReference type="SUPFAM" id="SSF52374">
    <property type="entry name" value="Nucleotidylyl transferase"/>
    <property type="match status" value="1"/>
</dbReference>
<comment type="caution">
    <text evidence="1">The sequence shown here is derived from an EMBL/GenBank/DDBJ whole genome shotgun (WGS) entry which is preliminary data.</text>
</comment>